<evidence type="ECO:0000313" key="3">
    <source>
        <dbReference type="Proteomes" id="UP000092666"/>
    </source>
</evidence>
<organism evidence="2 3">
    <name type="scientific">Kwoniella heveanensis BCC8398</name>
    <dbReference type="NCBI Taxonomy" id="1296120"/>
    <lineage>
        <taxon>Eukaryota</taxon>
        <taxon>Fungi</taxon>
        <taxon>Dikarya</taxon>
        <taxon>Basidiomycota</taxon>
        <taxon>Agaricomycotina</taxon>
        <taxon>Tremellomycetes</taxon>
        <taxon>Tremellales</taxon>
        <taxon>Cryptococcaceae</taxon>
        <taxon>Kwoniella</taxon>
    </lineage>
</organism>
<reference evidence="3" key="2">
    <citation type="submission" date="2013-12" db="EMBL/GenBank/DDBJ databases">
        <title>Evolution of pathogenesis and genome organization in the Tremellales.</title>
        <authorList>
            <person name="Cuomo C."/>
            <person name="Litvintseva A."/>
            <person name="Heitman J."/>
            <person name="Chen Y."/>
            <person name="Sun S."/>
            <person name="Springer D."/>
            <person name="Dromer F."/>
            <person name="Young S."/>
            <person name="Zeng Q."/>
            <person name="Chapman S."/>
            <person name="Gujja S."/>
            <person name="Saif S."/>
            <person name="Birren B."/>
        </authorList>
    </citation>
    <scope>NUCLEOTIDE SEQUENCE [LARGE SCALE GENOMIC DNA]</scope>
    <source>
        <strain evidence="3">BCC8398</strain>
    </source>
</reference>
<dbReference type="AlphaFoldDB" id="A0A1B9GUC2"/>
<feature type="region of interest" description="Disordered" evidence="1">
    <location>
        <begin position="70"/>
        <end position="95"/>
    </location>
</feature>
<feature type="compositionally biased region" description="Polar residues" evidence="1">
    <location>
        <begin position="86"/>
        <end position="95"/>
    </location>
</feature>
<keyword evidence="3" id="KW-1185">Reference proteome</keyword>
<proteinExistence type="predicted"/>
<name>A0A1B9GUC2_9TREE</name>
<dbReference type="EMBL" id="KV700124">
    <property type="protein sequence ID" value="OCF34626.1"/>
    <property type="molecule type" value="Genomic_DNA"/>
</dbReference>
<gene>
    <name evidence="2" type="ORF">I316_03667</name>
</gene>
<dbReference type="Proteomes" id="UP000092666">
    <property type="component" value="Unassembled WGS sequence"/>
</dbReference>
<sequence>MLRGEGDPDSLVDPNGDSRIIKLSNIEVRLDELKSGQVADMIMALKHGSKPVNTATISAENEAAAEKATELEGVKDETDEADEPASSLTSLARSW</sequence>
<accession>A0A1B9GUC2</accession>
<protein>
    <submittedName>
        <fullName evidence="2">Uncharacterized protein</fullName>
    </submittedName>
</protein>
<reference evidence="2 3" key="1">
    <citation type="submission" date="2013-07" db="EMBL/GenBank/DDBJ databases">
        <title>The Genome Sequence of Cryptococcus heveanensis BCC8398.</title>
        <authorList>
            <consortium name="The Broad Institute Genome Sequencing Platform"/>
            <person name="Cuomo C."/>
            <person name="Litvintseva A."/>
            <person name="Chen Y."/>
            <person name="Heitman J."/>
            <person name="Sun S."/>
            <person name="Springer D."/>
            <person name="Dromer F."/>
            <person name="Young S.K."/>
            <person name="Zeng Q."/>
            <person name="Gargeya S."/>
            <person name="Fitzgerald M."/>
            <person name="Abouelleil A."/>
            <person name="Alvarado L."/>
            <person name="Berlin A.M."/>
            <person name="Chapman S.B."/>
            <person name="Dewar J."/>
            <person name="Goldberg J."/>
            <person name="Griggs A."/>
            <person name="Gujja S."/>
            <person name="Hansen M."/>
            <person name="Howarth C."/>
            <person name="Imamovic A."/>
            <person name="Larimer J."/>
            <person name="McCowan C."/>
            <person name="Murphy C."/>
            <person name="Pearson M."/>
            <person name="Priest M."/>
            <person name="Roberts A."/>
            <person name="Saif S."/>
            <person name="Shea T."/>
            <person name="Sykes S."/>
            <person name="Wortman J."/>
            <person name="Nusbaum C."/>
            <person name="Birren B."/>
        </authorList>
    </citation>
    <scope>NUCLEOTIDE SEQUENCE [LARGE SCALE GENOMIC DNA]</scope>
    <source>
        <strain evidence="2 3">BCC8398</strain>
    </source>
</reference>
<evidence type="ECO:0000256" key="1">
    <source>
        <dbReference type="SAM" id="MobiDB-lite"/>
    </source>
</evidence>
<evidence type="ECO:0000313" key="2">
    <source>
        <dbReference type="EMBL" id="OCF34626.1"/>
    </source>
</evidence>